<comment type="caution">
    <text evidence="1">The sequence shown here is derived from an EMBL/GenBank/DDBJ whole genome shotgun (WGS) entry which is preliminary data.</text>
</comment>
<dbReference type="PANTHER" id="PTHR34846">
    <property type="entry name" value="4-CARBOXYMUCONOLACTONE DECARBOXYLASE FAMILY PROTEIN (AFU_ORTHOLOGUE AFUA_6G11590)"/>
    <property type="match status" value="1"/>
</dbReference>
<dbReference type="EMBL" id="VSSQ01010974">
    <property type="protein sequence ID" value="MPM45684.1"/>
    <property type="molecule type" value="Genomic_DNA"/>
</dbReference>
<dbReference type="Gene3D" id="1.20.1290.10">
    <property type="entry name" value="AhpD-like"/>
    <property type="match status" value="1"/>
</dbReference>
<evidence type="ECO:0008006" key="2">
    <source>
        <dbReference type="Google" id="ProtNLM"/>
    </source>
</evidence>
<accession>A0A645A7G4</accession>
<proteinExistence type="predicted"/>
<gene>
    <name evidence="1" type="ORF">SDC9_92374</name>
</gene>
<protein>
    <recommendedName>
        <fullName evidence="2">Carboxymuconolactone decarboxylase-like domain-containing protein</fullName>
    </recommendedName>
</protein>
<dbReference type="SUPFAM" id="SSF69118">
    <property type="entry name" value="AhpD-like"/>
    <property type="match status" value="1"/>
</dbReference>
<sequence length="84" mass="9400">MTQAQLDALSDWSANKALFSDVERAVLAYTDAMTRDIQVPDAVFAAASKHYEPRQMVELTATVAAYNMVSRFLEALQIHSHDVR</sequence>
<name>A0A645A7G4_9ZZZZ</name>
<organism evidence="1">
    <name type="scientific">bioreactor metagenome</name>
    <dbReference type="NCBI Taxonomy" id="1076179"/>
    <lineage>
        <taxon>unclassified sequences</taxon>
        <taxon>metagenomes</taxon>
        <taxon>ecological metagenomes</taxon>
    </lineage>
</organism>
<evidence type="ECO:0000313" key="1">
    <source>
        <dbReference type="EMBL" id="MPM45684.1"/>
    </source>
</evidence>
<dbReference type="InterPro" id="IPR029032">
    <property type="entry name" value="AhpD-like"/>
</dbReference>
<dbReference type="AlphaFoldDB" id="A0A645A7G4"/>
<reference evidence="1" key="1">
    <citation type="submission" date="2019-08" db="EMBL/GenBank/DDBJ databases">
        <authorList>
            <person name="Kucharzyk K."/>
            <person name="Murdoch R.W."/>
            <person name="Higgins S."/>
            <person name="Loffler F."/>
        </authorList>
    </citation>
    <scope>NUCLEOTIDE SEQUENCE</scope>
</reference>
<dbReference type="PANTHER" id="PTHR34846:SF11">
    <property type="entry name" value="4-CARBOXYMUCONOLACTONE DECARBOXYLASE FAMILY PROTEIN (AFU_ORTHOLOGUE AFUA_6G11590)"/>
    <property type="match status" value="1"/>
</dbReference>